<dbReference type="PANTHER" id="PTHR10900:SF77">
    <property type="entry name" value="FI19380P1"/>
    <property type="match status" value="1"/>
</dbReference>
<dbReference type="EMBL" id="CP041637">
    <property type="protein sequence ID" value="QDO94064.1"/>
    <property type="molecule type" value="Genomic_DNA"/>
</dbReference>
<dbReference type="Pfam" id="PF02469">
    <property type="entry name" value="Fasciclin"/>
    <property type="match status" value="1"/>
</dbReference>
<proteinExistence type="predicted"/>
<dbReference type="SMART" id="SM00554">
    <property type="entry name" value="FAS1"/>
    <property type="match status" value="1"/>
</dbReference>
<evidence type="ECO:0000256" key="1">
    <source>
        <dbReference type="SAM" id="SignalP"/>
    </source>
</evidence>
<dbReference type="InterPro" id="IPR000782">
    <property type="entry name" value="FAS1_domain"/>
</dbReference>
<dbReference type="SUPFAM" id="SSF82153">
    <property type="entry name" value="FAS1 domain"/>
    <property type="match status" value="1"/>
</dbReference>
<protein>
    <submittedName>
        <fullName evidence="3">Fasciclin domain-containing protein</fullName>
    </submittedName>
</protein>
<dbReference type="FunFam" id="2.30.180.10:FF:000019">
    <property type="entry name" value="Cell surface lipoprotein"/>
    <property type="match status" value="1"/>
</dbReference>
<feature type="domain" description="FAS1" evidence="2">
    <location>
        <begin position="44"/>
        <end position="188"/>
    </location>
</feature>
<dbReference type="OrthoDB" id="9800666at2"/>
<evidence type="ECO:0000313" key="3">
    <source>
        <dbReference type="EMBL" id="QDO94064.1"/>
    </source>
</evidence>
<dbReference type="Proteomes" id="UP000319209">
    <property type="component" value="Chromosome"/>
</dbReference>
<accession>A0A516GRB6</accession>
<dbReference type="KEGG" id="fop:FNB79_08755"/>
<reference evidence="3 4" key="1">
    <citation type="submission" date="2019-07" db="EMBL/GenBank/DDBJ databases">
        <title>Genome sequencing for Formosa sp. PS13.</title>
        <authorList>
            <person name="Park S.-J."/>
        </authorList>
    </citation>
    <scope>NUCLEOTIDE SEQUENCE [LARGE SCALE GENOMIC DNA]</scope>
    <source>
        <strain evidence="3 4">PS13</strain>
    </source>
</reference>
<evidence type="ECO:0000259" key="2">
    <source>
        <dbReference type="PROSITE" id="PS50213"/>
    </source>
</evidence>
<name>A0A516GRB6_9FLAO</name>
<dbReference type="InterPro" id="IPR050904">
    <property type="entry name" value="Adhesion/Biosynth-related"/>
</dbReference>
<keyword evidence="4" id="KW-1185">Reference proteome</keyword>
<dbReference type="PANTHER" id="PTHR10900">
    <property type="entry name" value="PERIOSTIN-RELATED"/>
    <property type="match status" value="1"/>
</dbReference>
<feature type="chain" id="PRO_5022014242" evidence="1">
    <location>
        <begin position="25"/>
        <end position="192"/>
    </location>
</feature>
<organism evidence="3 4">
    <name type="scientific">Formosa sediminum</name>
    <dbReference type="NCBI Taxonomy" id="2594004"/>
    <lineage>
        <taxon>Bacteria</taxon>
        <taxon>Pseudomonadati</taxon>
        <taxon>Bacteroidota</taxon>
        <taxon>Flavobacteriia</taxon>
        <taxon>Flavobacteriales</taxon>
        <taxon>Flavobacteriaceae</taxon>
        <taxon>Formosa</taxon>
    </lineage>
</organism>
<keyword evidence="1" id="KW-0732">Signal</keyword>
<dbReference type="GO" id="GO:0005615">
    <property type="term" value="C:extracellular space"/>
    <property type="evidence" value="ECO:0007669"/>
    <property type="project" value="TreeGrafter"/>
</dbReference>
<gene>
    <name evidence="3" type="ORF">FNB79_08755</name>
</gene>
<dbReference type="RefSeq" id="WP_143380952.1">
    <property type="nucleotide sequence ID" value="NZ_CP041637.1"/>
</dbReference>
<feature type="signal peptide" evidence="1">
    <location>
        <begin position="1"/>
        <end position="24"/>
    </location>
</feature>
<sequence length="192" mass="20739">MKSLKLIKTTVFAFIFCITINAFAQDKMMNEHTVMVGGAKMYPSKNIIENAVNSKDHTTLVAAVKAADLVDVLSGKGPFTVFAPTNNAFNKLPEGTVESLLMPENKKTLQMVLTYHVVAGNWNATDILNRIKKGNGKAVIETISGGMITAWLKGKDIYVTDENGNSAKVTIADVNQSNGVIHVIDTVLLPTS</sequence>
<dbReference type="AlphaFoldDB" id="A0A516GRB6"/>
<evidence type="ECO:0000313" key="4">
    <source>
        <dbReference type="Proteomes" id="UP000319209"/>
    </source>
</evidence>
<dbReference type="PROSITE" id="PS50213">
    <property type="entry name" value="FAS1"/>
    <property type="match status" value="1"/>
</dbReference>
<dbReference type="Gene3D" id="2.30.180.10">
    <property type="entry name" value="FAS1 domain"/>
    <property type="match status" value="1"/>
</dbReference>
<dbReference type="InterPro" id="IPR036378">
    <property type="entry name" value="FAS1_dom_sf"/>
</dbReference>